<reference evidence="2" key="1">
    <citation type="submission" date="2024-06" db="EMBL/GenBank/DDBJ databases">
        <authorList>
            <consortium name="consrtm"/>
            <person name="Uemura M."/>
            <person name="Terahara T."/>
        </authorList>
    </citation>
    <scope>NUCLEOTIDE SEQUENCE</scope>
    <source>
        <strain evidence="2">KM77-8</strain>
    </source>
</reference>
<feature type="region of interest" description="Disordered" evidence="1">
    <location>
        <begin position="202"/>
        <end position="254"/>
    </location>
</feature>
<dbReference type="AlphaFoldDB" id="A0AAT9HMH5"/>
<evidence type="ECO:0000256" key="1">
    <source>
        <dbReference type="SAM" id="MobiDB-lite"/>
    </source>
</evidence>
<proteinExistence type="predicted"/>
<dbReference type="Gene3D" id="3.40.50.12440">
    <property type="match status" value="1"/>
</dbReference>
<dbReference type="PANTHER" id="PTHR43105:SF2">
    <property type="entry name" value="RESPIRATORY NITRATE REDUCTASE 2 ALPHA CHAIN"/>
    <property type="match status" value="1"/>
</dbReference>
<dbReference type="GO" id="GO:0016020">
    <property type="term" value="C:membrane"/>
    <property type="evidence" value="ECO:0007669"/>
    <property type="project" value="TreeGrafter"/>
</dbReference>
<reference evidence="2" key="2">
    <citation type="submission" date="2024-07" db="EMBL/GenBank/DDBJ databases">
        <title>Streptomyces haneummycinica sp. nov., a new antibiotic-producing actinobacterium isolated from marine sediment.</title>
        <authorList>
            <person name="Uemura M."/>
            <person name="Hamada M."/>
            <person name="Hirano S."/>
            <person name="Kobayashi K."/>
            <person name="Ohshiro T."/>
            <person name="Kobayashi T."/>
            <person name="Terahara T."/>
        </authorList>
    </citation>
    <scope>NUCLEOTIDE SEQUENCE</scope>
    <source>
        <strain evidence="2">KM77-8</strain>
    </source>
</reference>
<sequence>MVRGVPVRTVGGRRVTTVFDLMLAQYGVRRPGLPGSWPSSYDDAGEPYTPAWQETITSVPARQATRIAREFARNAERTNGRSMIAMGAGTNHWFHSDTIYRAFLALTTMTGCQGVNGGGWAHYVGQEKVRPLTGFQHLAFAFDWQRPTRHMTGTSYWYLNSDQWRYEAFGADELSSPVGQGKLTGRTFADCLAQAVRLGWTPGHPAFNRNPSTWRTRRRRGGVRSPSTSWTNSSRDGCGSPPRTPTTRPTSRGC</sequence>
<dbReference type="SUPFAM" id="SSF53706">
    <property type="entry name" value="Formate dehydrogenase/DMSO reductase, domains 1-3"/>
    <property type="match status" value="1"/>
</dbReference>
<evidence type="ECO:0000313" key="2">
    <source>
        <dbReference type="EMBL" id="BFO18559.1"/>
    </source>
</evidence>
<name>A0AAT9HMH5_9ACTN</name>
<organism evidence="2">
    <name type="scientific">Streptomyces haneummycinicus</name>
    <dbReference type="NCBI Taxonomy" id="3074435"/>
    <lineage>
        <taxon>Bacteria</taxon>
        <taxon>Bacillati</taxon>
        <taxon>Actinomycetota</taxon>
        <taxon>Actinomycetes</taxon>
        <taxon>Kitasatosporales</taxon>
        <taxon>Streptomycetaceae</taxon>
        <taxon>Streptomyces</taxon>
    </lineage>
</organism>
<dbReference type="InterPro" id="IPR050123">
    <property type="entry name" value="Prok_molybdopt-oxidoreductase"/>
</dbReference>
<accession>A0AAT9HMH5</accession>
<protein>
    <recommendedName>
        <fullName evidence="3">Molybdopterin oxidoreductase domain-containing protein</fullName>
    </recommendedName>
</protein>
<evidence type="ECO:0008006" key="3">
    <source>
        <dbReference type="Google" id="ProtNLM"/>
    </source>
</evidence>
<gene>
    <name evidence="2" type="ORF">SHKM778_49470</name>
</gene>
<dbReference type="PANTHER" id="PTHR43105">
    <property type="entry name" value="RESPIRATORY NITRATE REDUCTASE"/>
    <property type="match status" value="1"/>
</dbReference>
<feature type="compositionally biased region" description="Low complexity" evidence="1">
    <location>
        <begin position="245"/>
        <end position="254"/>
    </location>
</feature>
<dbReference type="EMBL" id="AP035768">
    <property type="protein sequence ID" value="BFO18559.1"/>
    <property type="molecule type" value="Genomic_DNA"/>
</dbReference>